<evidence type="ECO:0000313" key="2">
    <source>
        <dbReference type="EMBL" id="KKN48357.1"/>
    </source>
</evidence>
<gene>
    <name evidence="2" type="ORF">LCGC14_0653920</name>
</gene>
<evidence type="ECO:0000256" key="1">
    <source>
        <dbReference type="SAM" id="Phobius"/>
    </source>
</evidence>
<dbReference type="AlphaFoldDB" id="A0A0F9RFH0"/>
<name>A0A0F9RFH0_9ZZZZ</name>
<accession>A0A0F9RFH0</accession>
<dbReference type="EMBL" id="LAZR01001225">
    <property type="protein sequence ID" value="KKN48357.1"/>
    <property type="molecule type" value="Genomic_DNA"/>
</dbReference>
<keyword evidence="1" id="KW-0472">Membrane</keyword>
<keyword evidence="1" id="KW-1133">Transmembrane helix</keyword>
<comment type="caution">
    <text evidence="2">The sequence shown here is derived from an EMBL/GenBank/DDBJ whole genome shotgun (WGS) entry which is preliminary data.</text>
</comment>
<feature type="transmembrane region" description="Helical" evidence="1">
    <location>
        <begin position="43"/>
        <end position="71"/>
    </location>
</feature>
<protein>
    <submittedName>
        <fullName evidence="2">Uncharacterized protein</fullName>
    </submittedName>
</protein>
<organism evidence="2">
    <name type="scientific">marine sediment metagenome</name>
    <dbReference type="NCBI Taxonomy" id="412755"/>
    <lineage>
        <taxon>unclassified sequences</taxon>
        <taxon>metagenomes</taxon>
        <taxon>ecological metagenomes</taxon>
    </lineage>
</organism>
<keyword evidence="1" id="KW-0812">Transmembrane</keyword>
<sequence length="84" mass="8871">MTSNGTWGAQGNERCANLACSGNHIGNVLDGGLRSAMGIIVTALYGLLIALFALMAIMAAFCTVVFVLLCIEDYGDSKRDKADR</sequence>
<proteinExistence type="predicted"/>
<reference evidence="2" key="1">
    <citation type="journal article" date="2015" name="Nature">
        <title>Complex archaea that bridge the gap between prokaryotes and eukaryotes.</title>
        <authorList>
            <person name="Spang A."/>
            <person name="Saw J.H."/>
            <person name="Jorgensen S.L."/>
            <person name="Zaremba-Niedzwiedzka K."/>
            <person name="Martijn J."/>
            <person name="Lind A.E."/>
            <person name="van Eijk R."/>
            <person name="Schleper C."/>
            <person name="Guy L."/>
            <person name="Ettema T.J."/>
        </authorList>
    </citation>
    <scope>NUCLEOTIDE SEQUENCE</scope>
</reference>